<accession>A0AAV9WVV7</accession>
<feature type="region of interest" description="Disordered" evidence="1">
    <location>
        <begin position="553"/>
        <end position="600"/>
    </location>
</feature>
<gene>
    <name evidence="2" type="ORF">TWF694_005099</name>
</gene>
<feature type="region of interest" description="Disordered" evidence="1">
    <location>
        <begin position="257"/>
        <end position="278"/>
    </location>
</feature>
<organism evidence="2 3">
    <name type="scientific">Orbilia ellipsospora</name>
    <dbReference type="NCBI Taxonomy" id="2528407"/>
    <lineage>
        <taxon>Eukaryota</taxon>
        <taxon>Fungi</taxon>
        <taxon>Dikarya</taxon>
        <taxon>Ascomycota</taxon>
        <taxon>Pezizomycotina</taxon>
        <taxon>Orbiliomycetes</taxon>
        <taxon>Orbiliales</taxon>
        <taxon>Orbiliaceae</taxon>
        <taxon>Orbilia</taxon>
    </lineage>
</organism>
<evidence type="ECO:0000256" key="1">
    <source>
        <dbReference type="SAM" id="MobiDB-lite"/>
    </source>
</evidence>
<feature type="compositionally biased region" description="Polar residues" evidence="1">
    <location>
        <begin position="680"/>
        <end position="696"/>
    </location>
</feature>
<dbReference type="Proteomes" id="UP001365542">
    <property type="component" value="Unassembled WGS sequence"/>
</dbReference>
<comment type="caution">
    <text evidence="2">The sequence shown here is derived from an EMBL/GenBank/DDBJ whole genome shotgun (WGS) entry which is preliminary data.</text>
</comment>
<feature type="compositionally biased region" description="Polar residues" evidence="1">
    <location>
        <begin position="496"/>
        <end position="508"/>
    </location>
</feature>
<keyword evidence="3" id="KW-1185">Reference proteome</keyword>
<proteinExistence type="predicted"/>
<evidence type="ECO:0000313" key="2">
    <source>
        <dbReference type="EMBL" id="KAK6526516.1"/>
    </source>
</evidence>
<feature type="region of interest" description="Disordered" evidence="1">
    <location>
        <begin position="760"/>
        <end position="796"/>
    </location>
</feature>
<feature type="compositionally biased region" description="Polar residues" evidence="1">
    <location>
        <begin position="638"/>
        <end position="666"/>
    </location>
</feature>
<feature type="region of interest" description="Disordered" evidence="1">
    <location>
        <begin position="451"/>
        <end position="525"/>
    </location>
</feature>
<sequence length="1204" mass="135542">MFRARNATLHKDRATLIGLILLYLTCLAPASAWLQLNTFQRRDDYWLRNNPGSIGGRSVKEIGNLRDCVPNSRSDEGRTVLDAVTIWNRPEFGGPTVSAVAFYNSPLCDEPVEADGQPVVPMWIMILNQHRLPGLHVGNLKKLNAGFQWMSFKAFNVAEAQSSGGLLEKYQGDLSGTMFGKARSTELKWVRFNDAIKMPPTGDWSKLTDTRAINAYMRDVTEDVLLRGVKTDQQKATTKAVLDSLLRYILPGGPGQAPIEVPDQQLGRRPGPGENDNVNIYKLAPMEFYRIGADANLRYTNVSPEQLSRNTNPQNYQYPGHISRQIGIDAPLNGAIPRPLPGRESAQSGSFYYGSNPRMMVSNPRVPTHPGGTMRPWVPQSSAENSGDNANPRKLDILIHEREILRSFQRADDKYEWLKSLWVNYGTFGNTFNIDSNIWNAYQQGKLPTLGPGDKLVWPKKNQPATIPNDTEDEDEEGEDEDEEDDESDEAIAERQAQNENSDVSSIVSEEPSQERVVEPPRKVQSDRMLIEEEKIPVPPVRGFIEAQRARIQEVPQGSRNARTGEYTPQPQRYLDARYAPSGQISSQQSRTPSEIANEEVIPIPNQARVIKLDFGLRKPPQPAEEIQAEEQVPPREQINTSVPNNPDSVSQLGPIQQLSPITLQQRPAGVESGIPESVSPASQQSRPQTVSFKSIGTQIRPDVFRIGGQEISEAIRKQADLEVPPNPNSMIPEQQTSQRIPQEYFQMQPPVRNNLGSVRNARQEDRQELPPSTGSRNRSPNEAGRIQVPNPNRGSGRVAAELIEQLRQTSAKPVAGKPQAQPQENVQIAQENLQTIPAEIPIERNEVVDVPVSNPQQANIVEEPVALPLSEIITEQVPPLLVDQPLEVQGDMEIEPLLESIPTVIERPQDLRPANNVQVNINQNAPGQPRTRIYNNHPVLRGIPVTFRRNQNGAIYPIPEPPTWTTEDEIYAHWKPGKNSWIKPERVTRYGRDYAIDTADLDPAPPPLKEGEIIPIYQEGFNEDEWNPPDPFDDDDEPELVPGARRLVRPVMRNIFRNQDRPHMDWDEFYARQRGWAPAAGGIFGPREFWGPDTNAMREFYDVARSEAVRNGAFGWHDYADRVRNFLSRPPLKPEDAHLGEGVPNLTKDLGEKEVPLRKWVDEFVKPEDLDKFKNPDDYDIDWDDVEKTLVTKKIKPNTSSIW</sequence>
<feature type="region of interest" description="Disordered" evidence="1">
    <location>
        <begin position="616"/>
        <end position="696"/>
    </location>
</feature>
<name>A0AAV9WVV7_9PEZI</name>
<feature type="compositionally biased region" description="Basic and acidic residues" evidence="1">
    <location>
        <begin position="513"/>
        <end position="525"/>
    </location>
</feature>
<reference evidence="2 3" key="1">
    <citation type="submission" date="2019-10" db="EMBL/GenBank/DDBJ databases">
        <authorList>
            <person name="Palmer J.M."/>
        </authorList>
    </citation>
    <scope>NUCLEOTIDE SEQUENCE [LARGE SCALE GENOMIC DNA]</scope>
    <source>
        <strain evidence="2 3">TWF694</strain>
    </source>
</reference>
<protein>
    <submittedName>
        <fullName evidence="2">Uncharacterized protein</fullName>
    </submittedName>
</protein>
<feature type="compositionally biased region" description="Polar residues" evidence="1">
    <location>
        <begin position="583"/>
        <end position="595"/>
    </location>
</feature>
<feature type="compositionally biased region" description="Acidic residues" evidence="1">
    <location>
        <begin position="470"/>
        <end position="491"/>
    </location>
</feature>
<evidence type="ECO:0000313" key="3">
    <source>
        <dbReference type="Proteomes" id="UP001365542"/>
    </source>
</evidence>
<dbReference type="EMBL" id="JAVHJO010000016">
    <property type="protein sequence ID" value="KAK6526516.1"/>
    <property type="molecule type" value="Genomic_DNA"/>
</dbReference>
<feature type="region of interest" description="Disordered" evidence="1">
    <location>
        <begin position="718"/>
        <end position="737"/>
    </location>
</feature>
<dbReference type="AlphaFoldDB" id="A0AAV9WVV7"/>
<feature type="compositionally biased region" description="Polar residues" evidence="1">
    <location>
        <begin position="556"/>
        <end position="571"/>
    </location>
</feature>
<feature type="compositionally biased region" description="Polar residues" evidence="1">
    <location>
        <begin position="771"/>
        <end position="781"/>
    </location>
</feature>